<dbReference type="Proteomes" id="UP001241110">
    <property type="component" value="Unassembled WGS sequence"/>
</dbReference>
<gene>
    <name evidence="1" type="ORF">QNI16_26730</name>
</gene>
<evidence type="ECO:0000313" key="2">
    <source>
        <dbReference type="Proteomes" id="UP001241110"/>
    </source>
</evidence>
<evidence type="ECO:0000313" key="1">
    <source>
        <dbReference type="EMBL" id="MDJ1484122.1"/>
    </source>
</evidence>
<proteinExistence type="predicted"/>
<dbReference type="RefSeq" id="WP_313984977.1">
    <property type="nucleotide sequence ID" value="NZ_JASJOS010000013.1"/>
</dbReference>
<name>A0AAE3QRG4_9BACT</name>
<comment type="caution">
    <text evidence="1">The sequence shown here is derived from an EMBL/GenBank/DDBJ whole genome shotgun (WGS) entry which is preliminary data.</text>
</comment>
<dbReference type="EMBL" id="JASJOS010000013">
    <property type="protein sequence ID" value="MDJ1484122.1"/>
    <property type="molecule type" value="Genomic_DNA"/>
</dbReference>
<organism evidence="1 2">
    <name type="scientific">Xanthocytophaga flava</name>
    <dbReference type="NCBI Taxonomy" id="3048013"/>
    <lineage>
        <taxon>Bacteria</taxon>
        <taxon>Pseudomonadati</taxon>
        <taxon>Bacteroidota</taxon>
        <taxon>Cytophagia</taxon>
        <taxon>Cytophagales</taxon>
        <taxon>Rhodocytophagaceae</taxon>
        <taxon>Xanthocytophaga</taxon>
    </lineage>
</organism>
<sequence length="129" mass="14477">MCENTSQVKFCTCIDTPEGTPDPKDTYMWVLSRLVGLKKEHLIGRVMGPTQDLGSGITAETIAQLLNEGNCFDFDYTPSKDDTLNISIRSGSYQYFTLIFRGQQWEEGNNPSFISIKQQIAKGTLEITQ</sequence>
<accession>A0AAE3QRG4</accession>
<reference evidence="1" key="1">
    <citation type="submission" date="2023-05" db="EMBL/GenBank/DDBJ databases">
        <authorList>
            <person name="Zhang X."/>
        </authorList>
    </citation>
    <scope>NUCLEOTIDE SEQUENCE</scope>
    <source>
        <strain evidence="1">YF14B1</strain>
    </source>
</reference>
<dbReference type="AlphaFoldDB" id="A0AAE3QRG4"/>
<protein>
    <submittedName>
        <fullName evidence="1">Uncharacterized protein</fullName>
    </submittedName>
</protein>